<dbReference type="InterPro" id="IPR048401">
    <property type="entry name" value="SLS1_C"/>
</dbReference>
<dbReference type="Pfam" id="PF20778">
    <property type="entry name" value="SLS1_C"/>
    <property type="match status" value="1"/>
</dbReference>
<dbReference type="eggNOG" id="ENOG502S4E9">
    <property type="taxonomic scope" value="Eukaryota"/>
</dbReference>
<feature type="region of interest" description="Disordered" evidence="1">
    <location>
        <begin position="835"/>
        <end position="898"/>
    </location>
</feature>
<sequence>MLARAVRLPRICLVCRLGILRQAAAVPIRCPSSPTNRRQVRYASDFSPQSKERIEALISGALDDIESHSKHSGVKKNRLNQKRKGQQRGDVHDEPAEWELDLGKDSGLPDTGDTNVTEKANASIKNAPIQETATSKEPSTPPRPMSMPRSQPHFDTEQLRDEFVYRHSLGIDALGKPVDAIIIKNPNKMRDTKKRTTRSMKEAQHVDGTVARFTWQDVIPQKKELEESDLLKNIEEIRPKDTFIVRRKDFDKLVDYLVDGFLAAQLQTYFDRANCNKVLVHADTYPYSWLTEQSPWAAAETLDLSSHKGKQLQAVAILTGIWKLEIQEHIEGIGRTVVWLKPDIFNLIANPQSGIIGRLSADFLDKSNKEIITSRPEDYRLSIYARKSTVSTILARLDEIVQTIKSQTISVQRVNQENLETSVLMELEKITKTALRYNATTSTLDVSWLAETDVSNGKTEGPADIVLRLLIGRETSSQHADVHILPKTRQKKGVFLTHQRDKRGMAWRDKLRYWSRYVNPIGKSTEETMSPGFRDSIILEQPNASSLKENLEVTAVFGHILHTKQSIRTDNLTKSRRVLCPIIPHPAALTSITADTSAPSTQKTAIVLNFAPESPPKTSPPGTSQLIRLRLPISPFTDLSKFSFPDASVLEAVMPWQESDIMLPDNSVDVRLTQKRLVSLDAHQHSLQAFLQASDFNLLQGRLRTPSRASFAIPRFSSIEQSTSSTDLVATPYMFMGLEIHQTIDMEWQSHTLRYSSIEAGQHGGQQQMLSLVAGPPGDQGSATTQQLQSFLELVEETACGAHFSWDQGYRLMSGRSAEQFSWDMMDTEYAKQDAATAEETNQGLGPEHGREGQEAASPHQPQQALDTTKMKNEVTDNSQTIQSLDESLHKTESTPDK</sequence>
<dbReference type="Pfam" id="PF20777">
    <property type="entry name" value="KH_SLS1_2"/>
    <property type="match status" value="1"/>
</dbReference>
<evidence type="ECO:0000256" key="1">
    <source>
        <dbReference type="SAM" id="MobiDB-lite"/>
    </source>
</evidence>
<dbReference type="Pfam" id="PF20776">
    <property type="entry name" value="SLS1_N"/>
    <property type="match status" value="1"/>
</dbReference>
<accession>A0A0A1V1N5</accession>
<feature type="compositionally biased region" description="Polar residues" evidence="1">
    <location>
        <begin position="112"/>
        <end position="137"/>
    </location>
</feature>
<feature type="compositionally biased region" description="Polar residues" evidence="1">
    <location>
        <begin position="876"/>
        <end position="886"/>
    </location>
</feature>
<comment type="caution">
    <text evidence="7">The sequence shown here is derived from an EMBL/GenBank/DDBJ whole genome shotgun (WGS) entry which is preliminary data.</text>
</comment>
<dbReference type="AlphaFoldDB" id="A0A0A1V1N5"/>
<feature type="domain" description="SLS1 C-terminal" evidence="6">
    <location>
        <begin position="505"/>
        <end position="796"/>
    </location>
</feature>
<dbReference type="InterPro" id="IPR048748">
    <property type="entry name" value="SLS1_KH2"/>
</dbReference>
<dbReference type="GO" id="GO:0005743">
    <property type="term" value="C:mitochondrial inner membrane"/>
    <property type="evidence" value="ECO:0007669"/>
    <property type="project" value="InterPro"/>
</dbReference>
<gene>
    <name evidence="7" type="ORF">X797_003569</name>
</gene>
<dbReference type="HOGENOM" id="CLU_011385_1_0_1"/>
<reference evidence="7 8" key="1">
    <citation type="submission" date="2014-02" db="EMBL/GenBank/DDBJ databases">
        <title>The genome sequence of the entomopathogenic fungus Metarhizium robertsii ARSEF 2575.</title>
        <authorList>
            <person name="Giuliano Garisto Donzelli B."/>
            <person name="Roe B.A."/>
            <person name="Macmil S.L."/>
            <person name="Krasnoff S.B."/>
            <person name="Gibson D.M."/>
        </authorList>
    </citation>
    <scope>NUCLEOTIDE SEQUENCE [LARGE SCALE GENOMIC DNA]</scope>
    <source>
        <strain evidence="7 8">ARSEF 2575</strain>
    </source>
</reference>
<feature type="region of interest" description="Disordered" evidence="1">
    <location>
        <begin position="65"/>
        <end position="152"/>
    </location>
</feature>
<name>A0A0A1V1N5_9HYPO</name>
<evidence type="ECO:0000313" key="7">
    <source>
        <dbReference type="EMBL" id="EXV03770.1"/>
    </source>
</evidence>
<evidence type="ECO:0000259" key="6">
    <source>
        <dbReference type="Pfam" id="PF20778"/>
    </source>
</evidence>
<dbReference type="InterPro" id="IPR032741">
    <property type="entry name" value="Sls1_KH-1"/>
</dbReference>
<dbReference type="OrthoDB" id="5392646at2759"/>
<keyword evidence="2" id="KW-0732">Signal</keyword>
<proteinExistence type="predicted"/>
<evidence type="ECO:0000256" key="2">
    <source>
        <dbReference type="SAM" id="SignalP"/>
    </source>
</evidence>
<feature type="domain" description="SLS1 second KH" evidence="5">
    <location>
        <begin position="408"/>
        <end position="471"/>
    </location>
</feature>
<feature type="compositionally biased region" description="Basic and acidic residues" evidence="1">
    <location>
        <begin position="887"/>
        <end position="898"/>
    </location>
</feature>
<dbReference type="Pfam" id="PF14611">
    <property type="entry name" value="KH_SLS1_1"/>
    <property type="match status" value="1"/>
</dbReference>
<feature type="compositionally biased region" description="Basic residues" evidence="1">
    <location>
        <begin position="70"/>
        <end position="86"/>
    </location>
</feature>
<evidence type="ECO:0000259" key="3">
    <source>
        <dbReference type="Pfam" id="PF14611"/>
    </source>
</evidence>
<dbReference type="EMBL" id="JELW01000003">
    <property type="protein sequence ID" value="EXV03770.1"/>
    <property type="molecule type" value="Genomic_DNA"/>
</dbReference>
<organism evidence="7 8">
    <name type="scientific">Metarhizium robertsii</name>
    <dbReference type="NCBI Taxonomy" id="568076"/>
    <lineage>
        <taxon>Eukaryota</taxon>
        <taxon>Fungi</taxon>
        <taxon>Dikarya</taxon>
        <taxon>Ascomycota</taxon>
        <taxon>Pezizomycotina</taxon>
        <taxon>Sordariomycetes</taxon>
        <taxon>Hypocreomycetidae</taxon>
        <taxon>Hypocreales</taxon>
        <taxon>Clavicipitaceae</taxon>
        <taxon>Metarhizium</taxon>
    </lineage>
</organism>
<evidence type="ECO:0000313" key="8">
    <source>
        <dbReference type="Proteomes" id="UP000030151"/>
    </source>
</evidence>
<feature type="domain" description="SLS1 N-terminal" evidence="4">
    <location>
        <begin position="223"/>
        <end position="327"/>
    </location>
</feature>
<feature type="chain" id="PRO_5001992335" evidence="2">
    <location>
        <begin position="26"/>
        <end position="898"/>
    </location>
</feature>
<feature type="domain" description="SLS1 first KH" evidence="3">
    <location>
        <begin position="334"/>
        <end position="404"/>
    </location>
</feature>
<dbReference type="InterPro" id="IPR048400">
    <property type="entry name" value="SLS1_N"/>
</dbReference>
<protein>
    <submittedName>
        <fullName evidence="7">Uncharacterized protein</fullName>
    </submittedName>
</protein>
<evidence type="ECO:0000259" key="5">
    <source>
        <dbReference type="Pfam" id="PF20777"/>
    </source>
</evidence>
<evidence type="ECO:0000259" key="4">
    <source>
        <dbReference type="Pfam" id="PF20776"/>
    </source>
</evidence>
<dbReference type="Proteomes" id="UP000030151">
    <property type="component" value="Unassembled WGS sequence"/>
</dbReference>
<feature type="signal peptide" evidence="2">
    <location>
        <begin position="1"/>
        <end position="25"/>
    </location>
</feature>